<dbReference type="EMBL" id="KN832880">
    <property type="protein sequence ID" value="KIM98725.1"/>
    <property type="molecule type" value="Genomic_DNA"/>
</dbReference>
<dbReference type="Proteomes" id="UP000054321">
    <property type="component" value="Unassembled WGS sequence"/>
</dbReference>
<dbReference type="SUPFAM" id="SSF51182">
    <property type="entry name" value="RmlC-like cupins"/>
    <property type="match status" value="1"/>
</dbReference>
<dbReference type="PANTHER" id="PTHR36156">
    <property type="entry name" value="SLR2101 PROTEIN"/>
    <property type="match status" value="1"/>
</dbReference>
<dbReference type="PANTHER" id="PTHR36156:SF2">
    <property type="entry name" value="CUPIN TYPE-2 DOMAIN-CONTAINING PROTEIN"/>
    <property type="match status" value="1"/>
</dbReference>
<evidence type="ECO:0000313" key="3">
    <source>
        <dbReference type="Proteomes" id="UP000054321"/>
    </source>
</evidence>
<dbReference type="InterPro" id="IPR014710">
    <property type="entry name" value="RmlC-like_jellyroll"/>
</dbReference>
<dbReference type="CDD" id="cd02231">
    <property type="entry name" value="cupin_BLL6423-like"/>
    <property type="match status" value="1"/>
</dbReference>
<dbReference type="AlphaFoldDB" id="A0A0C3GRQ3"/>
<sequence length="168" mass="18029">MASIPPVNCYITRDSSEGTVIEDTRPITAPQGPSIQVSYLYSALPTPSLVDDADLKHHLEVSKREHQVAFPAAGSSSAAILHFAPNPTGDEGFMHRTNTLDYIFVLEGEAAYSVNGGDHRVVNKGDVIVGRGGWHSWKNLSKTEGFKLATVAIGAEGATENFLEVPKP</sequence>
<keyword evidence="3" id="KW-1185">Reference proteome</keyword>
<accession>A0A0C3GRQ3</accession>
<gene>
    <name evidence="2" type="ORF">OIDMADRAFT_167516</name>
</gene>
<evidence type="ECO:0000259" key="1">
    <source>
        <dbReference type="Pfam" id="PF07883"/>
    </source>
</evidence>
<dbReference type="HOGENOM" id="CLU_096188_0_4_1"/>
<dbReference type="InterPro" id="IPR047142">
    <property type="entry name" value="OryJ/VirC-like"/>
</dbReference>
<feature type="domain" description="Cupin type-2" evidence="1">
    <location>
        <begin position="83"/>
        <end position="143"/>
    </location>
</feature>
<dbReference type="InterPro" id="IPR013096">
    <property type="entry name" value="Cupin_2"/>
</dbReference>
<evidence type="ECO:0000313" key="2">
    <source>
        <dbReference type="EMBL" id="KIM98725.1"/>
    </source>
</evidence>
<dbReference type="InterPro" id="IPR011051">
    <property type="entry name" value="RmlC_Cupin_sf"/>
</dbReference>
<dbReference type="Gene3D" id="2.60.120.10">
    <property type="entry name" value="Jelly Rolls"/>
    <property type="match status" value="1"/>
</dbReference>
<organism evidence="2 3">
    <name type="scientific">Oidiodendron maius (strain Zn)</name>
    <dbReference type="NCBI Taxonomy" id="913774"/>
    <lineage>
        <taxon>Eukaryota</taxon>
        <taxon>Fungi</taxon>
        <taxon>Dikarya</taxon>
        <taxon>Ascomycota</taxon>
        <taxon>Pezizomycotina</taxon>
        <taxon>Leotiomycetes</taxon>
        <taxon>Leotiomycetes incertae sedis</taxon>
        <taxon>Myxotrichaceae</taxon>
        <taxon>Oidiodendron</taxon>
    </lineage>
</organism>
<proteinExistence type="predicted"/>
<reference evidence="2 3" key="1">
    <citation type="submission" date="2014-04" db="EMBL/GenBank/DDBJ databases">
        <authorList>
            <consortium name="DOE Joint Genome Institute"/>
            <person name="Kuo A."/>
            <person name="Martino E."/>
            <person name="Perotto S."/>
            <person name="Kohler A."/>
            <person name="Nagy L.G."/>
            <person name="Floudas D."/>
            <person name="Copeland A."/>
            <person name="Barry K.W."/>
            <person name="Cichocki N."/>
            <person name="Veneault-Fourrey C."/>
            <person name="LaButti K."/>
            <person name="Lindquist E.A."/>
            <person name="Lipzen A."/>
            <person name="Lundell T."/>
            <person name="Morin E."/>
            <person name="Murat C."/>
            <person name="Sun H."/>
            <person name="Tunlid A."/>
            <person name="Henrissat B."/>
            <person name="Grigoriev I.V."/>
            <person name="Hibbett D.S."/>
            <person name="Martin F."/>
            <person name="Nordberg H.P."/>
            <person name="Cantor M.N."/>
            <person name="Hua S.X."/>
        </authorList>
    </citation>
    <scope>NUCLEOTIDE SEQUENCE [LARGE SCALE GENOMIC DNA]</scope>
    <source>
        <strain evidence="2 3">Zn</strain>
    </source>
</reference>
<dbReference type="Pfam" id="PF07883">
    <property type="entry name" value="Cupin_2"/>
    <property type="match status" value="1"/>
</dbReference>
<protein>
    <recommendedName>
        <fullName evidence="1">Cupin type-2 domain-containing protein</fullName>
    </recommendedName>
</protein>
<dbReference type="InParanoid" id="A0A0C3GRQ3"/>
<dbReference type="OrthoDB" id="5840532at2759"/>
<reference evidence="3" key="2">
    <citation type="submission" date="2015-01" db="EMBL/GenBank/DDBJ databases">
        <title>Evolutionary Origins and Diversification of the Mycorrhizal Mutualists.</title>
        <authorList>
            <consortium name="DOE Joint Genome Institute"/>
            <consortium name="Mycorrhizal Genomics Consortium"/>
            <person name="Kohler A."/>
            <person name="Kuo A."/>
            <person name="Nagy L.G."/>
            <person name="Floudas D."/>
            <person name="Copeland A."/>
            <person name="Barry K.W."/>
            <person name="Cichocki N."/>
            <person name="Veneault-Fourrey C."/>
            <person name="LaButti K."/>
            <person name="Lindquist E.A."/>
            <person name="Lipzen A."/>
            <person name="Lundell T."/>
            <person name="Morin E."/>
            <person name="Murat C."/>
            <person name="Riley R."/>
            <person name="Ohm R."/>
            <person name="Sun H."/>
            <person name="Tunlid A."/>
            <person name="Henrissat B."/>
            <person name="Grigoriev I.V."/>
            <person name="Hibbett D.S."/>
            <person name="Martin F."/>
        </authorList>
    </citation>
    <scope>NUCLEOTIDE SEQUENCE [LARGE SCALE GENOMIC DNA]</scope>
    <source>
        <strain evidence="3">Zn</strain>
    </source>
</reference>
<name>A0A0C3GRQ3_OIDMZ</name>